<evidence type="ECO:0000256" key="1">
    <source>
        <dbReference type="ARBA" id="ARBA00022448"/>
    </source>
</evidence>
<keyword evidence="1" id="KW-0813">Transport</keyword>
<dbReference type="PANTHER" id="PTHR45772">
    <property type="entry name" value="CONSERVED COMPONENT OF ABC TRANSPORTER FOR NATURAL AMINO ACIDS-RELATED"/>
    <property type="match status" value="1"/>
</dbReference>
<organism evidence="5 6">
    <name type="scientific">Hydrogenibacillus schlegelii</name>
    <name type="common">Bacillus schlegelii</name>
    <dbReference type="NCBI Taxonomy" id="1484"/>
    <lineage>
        <taxon>Bacteria</taxon>
        <taxon>Bacillati</taxon>
        <taxon>Bacillota</taxon>
        <taxon>Bacilli</taxon>
        <taxon>Bacillales</taxon>
        <taxon>Bacillales Family X. Incertae Sedis</taxon>
        <taxon>Hydrogenibacillus</taxon>
    </lineage>
</organism>
<dbReference type="GO" id="GO:0005886">
    <property type="term" value="C:plasma membrane"/>
    <property type="evidence" value="ECO:0007669"/>
    <property type="project" value="TreeGrafter"/>
</dbReference>
<dbReference type="SUPFAM" id="SSF52540">
    <property type="entry name" value="P-loop containing nucleoside triphosphate hydrolases"/>
    <property type="match status" value="1"/>
</dbReference>
<gene>
    <name evidence="5" type="ORF">KM312_04355</name>
</gene>
<evidence type="ECO:0000313" key="6">
    <source>
        <dbReference type="Proteomes" id="UP000748108"/>
    </source>
</evidence>
<dbReference type="CDD" id="cd03219">
    <property type="entry name" value="ABC_Mj1267_LivG_branched"/>
    <property type="match status" value="1"/>
</dbReference>
<dbReference type="AlphaFoldDB" id="A0A947G9L8"/>
<comment type="caution">
    <text evidence="5">The sequence shown here is derived from an EMBL/GenBank/DDBJ whole genome shotgun (WGS) entry which is preliminary data.</text>
</comment>
<proteinExistence type="predicted"/>
<dbReference type="GO" id="GO:0005524">
    <property type="term" value="F:ATP binding"/>
    <property type="evidence" value="ECO:0007669"/>
    <property type="project" value="UniProtKB-KW"/>
</dbReference>
<name>A0A947G9L8_HYDSH</name>
<keyword evidence="2" id="KW-0547">Nucleotide-binding</keyword>
<protein>
    <submittedName>
        <fullName evidence="5">ABC transporter ATP-binding protein</fullName>
    </submittedName>
</protein>
<dbReference type="InterPro" id="IPR003593">
    <property type="entry name" value="AAA+_ATPase"/>
</dbReference>
<dbReference type="InterPro" id="IPR027417">
    <property type="entry name" value="P-loop_NTPase"/>
</dbReference>
<dbReference type="InterPro" id="IPR032823">
    <property type="entry name" value="BCA_ABC_TP_C"/>
</dbReference>
<evidence type="ECO:0000256" key="3">
    <source>
        <dbReference type="ARBA" id="ARBA00022840"/>
    </source>
</evidence>
<keyword evidence="3 5" id="KW-0067">ATP-binding</keyword>
<dbReference type="PROSITE" id="PS50893">
    <property type="entry name" value="ABC_TRANSPORTER_2"/>
    <property type="match status" value="1"/>
</dbReference>
<dbReference type="GO" id="GO:0016887">
    <property type="term" value="F:ATP hydrolysis activity"/>
    <property type="evidence" value="ECO:0007669"/>
    <property type="project" value="InterPro"/>
</dbReference>
<evidence type="ECO:0000259" key="4">
    <source>
        <dbReference type="PROSITE" id="PS50893"/>
    </source>
</evidence>
<dbReference type="InterPro" id="IPR051120">
    <property type="entry name" value="ABC_AA/LPS_Transport"/>
</dbReference>
<dbReference type="EMBL" id="JAHHQF010000044">
    <property type="protein sequence ID" value="MBT9281875.1"/>
    <property type="molecule type" value="Genomic_DNA"/>
</dbReference>
<dbReference type="Proteomes" id="UP000748108">
    <property type="component" value="Unassembled WGS sequence"/>
</dbReference>
<dbReference type="InterPro" id="IPR003439">
    <property type="entry name" value="ABC_transporter-like_ATP-bd"/>
</dbReference>
<dbReference type="Pfam" id="PF00005">
    <property type="entry name" value="ABC_tran"/>
    <property type="match status" value="1"/>
</dbReference>
<dbReference type="PANTHER" id="PTHR45772:SF2">
    <property type="entry name" value="ABC TRANSPORTER ATP-BINDING PROTEIN"/>
    <property type="match status" value="1"/>
</dbReference>
<accession>A0A947G9L8</accession>
<reference evidence="5" key="1">
    <citation type="journal article" date="2021" name="Microbiology">
        <title>Metagenomic Analysis of the Microbial Community in the Underground Coal Fire Area (Kemerovo Region, Russia) Revealed Predominance of Thermophilic Members of the Phyla Deinococcus-thermus, Aquificae, and Firmicutes.</title>
        <authorList>
            <person name="Kadnikov V."/>
            <person name="Mardanov A.V."/>
            <person name="Beletsky A.V."/>
            <person name="Karnachuk O.V."/>
            <person name="Ravin N.V."/>
        </authorList>
    </citation>
    <scope>NUCLEOTIDE SEQUENCE</scope>
    <source>
        <strain evidence="5">RBS10-49</strain>
    </source>
</reference>
<feature type="domain" description="ABC transporter" evidence="4">
    <location>
        <begin position="14"/>
        <end position="257"/>
    </location>
</feature>
<dbReference type="Pfam" id="PF12399">
    <property type="entry name" value="BCA_ABC_TP_C"/>
    <property type="match status" value="1"/>
</dbReference>
<evidence type="ECO:0000256" key="2">
    <source>
        <dbReference type="ARBA" id="ARBA00022741"/>
    </source>
</evidence>
<sequence length="264" mass="29737">MDDRFNRESDLPALSLHGIAKRFGGLRILDEVTLIVRRGERRALIGPNGAGKTTLLNIIAGNMKPSRGEIFLFGEPIKRLPAHQRVRKGLVRTFQKNNLFGELTVLDHLLLALQSKHGVGHVFYRSLSRRRFSDLYAEAERLLSRWGLLEQKNEVVKHLSYGEQRQLEILIGVAFEAKVLLLDEPTAGMSSAETRAILHLLKQMPREMTIVFVEHDMDVVFGLADVVSVLHNGQVIAEGPPEAVRRDRRVQEIYFGSLAEVSSC</sequence>
<dbReference type="Gene3D" id="3.40.50.300">
    <property type="entry name" value="P-loop containing nucleotide triphosphate hydrolases"/>
    <property type="match status" value="1"/>
</dbReference>
<dbReference type="SMART" id="SM00382">
    <property type="entry name" value="AAA"/>
    <property type="match status" value="1"/>
</dbReference>
<evidence type="ECO:0000313" key="5">
    <source>
        <dbReference type="EMBL" id="MBT9281875.1"/>
    </source>
</evidence>